<dbReference type="PANTHER" id="PTHR30329:SF21">
    <property type="entry name" value="LIPOPROTEIN YIAD-RELATED"/>
    <property type="match status" value="1"/>
</dbReference>
<dbReference type="EMBL" id="CP050831">
    <property type="protein sequence ID" value="QIU96164.1"/>
    <property type="molecule type" value="Genomic_DNA"/>
</dbReference>
<reference evidence="3 4" key="1">
    <citation type="submission" date="2020-03" db="EMBL/GenBank/DDBJ databases">
        <title>Genomic analysis of Bacteroides faecium CBA7301.</title>
        <authorList>
            <person name="Kim J."/>
            <person name="Roh S.W."/>
        </authorList>
    </citation>
    <scope>NUCLEOTIDE SEQUENCE [LARGE SCALE GENOMIC DNA]</scope>
    <source>
        <strain evidence="3 4">CBA7301</strain>
    </source>
</reference>
<dbReference type="Pfam" id="PF00691">
    <property type="entry name" value="OmpA"/>
    <property type="match status" value="1"/>
</dbReference>
<proteinExistence type="predicted"/>
<evidence type="ECO:0000256" key="1">
    <source>
        <dbReference type="PROSITE-ProRule" id="PRU00473"/>
    </source>
</evidence>
<keyword evidence="4" id="KW-1185">Reference proteome</keyword>
<dbReference type="Gene3D" id="3.30.1330.60">
    <property type="entry name" value="OmpA-like domain"/>
    <property type="match status" value="1"/>
</dbReference>
<name>A0A6H0KRS7_9BACE</name>
<dbReference type="CDD" id="cd07185">
    <property type="entry name" value="OmpA_C-like"/>
    <property type="match status" value="1"/>
</dbReference>
<dbReference type="GO" id="GO:0016020">
    <property type="term" value="C:membrane"/>
    <property type="evidence" value="ECO:0007669"/>
    <property type="project" value="UniProtKB-UniRule"/>
</dbReference>
<dbReference type="RefSeq" id="WP_167965386.1">
    <property type="nucleotide sequence ID" value="NZ_CP050831.1"/>
</dbReference>
<feature type="domain" description="OmpA-like" evidence="2">
    <location>
        <begin position="308"/>
        <end position="424"/>
    </location>
</feature>
<dbReference type="AlphaFoldDB" id="A0A6H0KRS7"/>
<accession>A0A6H0KRS7</accession>
<keyword evidence="1" id="KW-0472">Membrane</keyword>
<dbReference type="PANTHER" id="PTHR30329">
    <property type="entry name" value="STATOR ELEMENT OF FLAGELLAR MOTOR COMPLEX"/>
    <property type="match status" value="1"/>
</dbReference>
<gene>
    <name evidence="3" type="ORF">BacF7301_19285</name>
</gene>
<protein>
    <submittedName>
        <fullName evidence="3">OmpA family protein</fullName>
    </submittedName>
</protein>
<dbReference type="PROSITE" id="PS51123">
    <property type="entry name" value="OMPA_2"/>
    <property type="match status" value="1"/>
</dbReference>
<dbReference type="Proteomes" id="UP000501780">
    <property type="component" value="Chromosome"/>
</dbReference>
<dbReference type="InterPro" id="IPR036737">
    <property type="entry name" value="OmpA-like_sf"/>
</dbReference>
<evidence type="ECO:0000313" key="3">
    <source>
        <dbReference type="EMBL" id="QIU96164.1"/>
    </source>
</evidence>
<organism evidence="3 4">
    <name type="scientific">Bacteroides faecium</name>
    <dbReference type="NCBI Taxonomy" id="2715212"/>
    <lineage>
        <taxon>Bacteria</taxon>
        <taxon>Pseudomonadati</taxon>
        <taxon>Bacteroidota</taxon>
        <taxon>Bacteroidia</taxon>
        <taxon>Bacteroidales</taxon>
        <taxon>Bacteroidaceae</taxon>
        <taxon>Bacteroides</taxon>
    </lineage>
</organism>
<dbReference type="InterPro" id="IPR050330">
    <property type="entry name" value="Bact_OuterMem_StrucFunc"/>
</dbReference>
<evidence type="ECO:0000313" key="4">
    <source>
        <dbReference type="Proteomes" id="UP000501780"/>
    </source>
</evidence>
<sequence length="425" mass="47964">MKILRYVAVIIWWVYLPDMTVSAQDIHISDPYANYPAKKAMYDEYSHWSIGLNGGIPFFAGNFRSMSLGNNYWGGMAGIQAGYQINPLFGVRMSVDYGVNKAGSKNYEDDFILLPDAETYYNVNLPEGAKYYRELYSSIKMWNVGLNFETNLFNLLRRSDGNRRWGVILSPGIYLQKFSPTVKSKSDDKQFASEISNKLNIGLGGDLAVRYRVNRNIDLQLKGGMMWVNNNTLDGVKTICDCKHSSMVTVQAGVVWKIGNGTNKKKDNIMYAPGYLPEWKRATRTVTKIIHDTIYIEKKIIEKSPEVVVCKGLPNLPAIYFERGKSNLDTDKYAIQLFTIAQAMMGSPASEIDILGFADHTGGEAINAKITKKRAEALKKFLVKVGIDGSRIHTYGMGKDMKIEKELQFSEKARRTEIKAILNKK</sequence>
<evidence type="ECO:0000259" key="2">
    <source>
        <dbReference type="PROSITE" id="PS51123"/>
    </source>
</evidence>
<dbReference type="InterPro" id="IPR006665">
    <property type="entry name" value="OmpA-like"/>
</dbReference>
<dbReference type="SUPFAM" id="SSF103088">
    <property type="entry name" value="OmpA-like"/>
    <property type="match status" value="1"/>
</dbReference>
<dbReference type="KEGG" id="bfc:BacF7301_19285"/>